<feature type="domain" description="PH" evidence="3">
    <location>
        <begin position="611"/>
        <end position="747"/>
    </location>
</feature>
<feature type="region of interest" description="Disordered" evidence="1">
    <location>
        <begin position="561"/>
        <end position="590"/>
    </location>
</feature>
<accession>A0ABD3PAB2</accession>
<gene>
    <name evidence="4" type="ORF">HJC23_001458</name>
</gene>
<protein>
    <recommendedName>
        <fullName evidence="3">PH domain-containing protein</fullName>
    </recommendedName>
</protein>
<dbReference type="Gene3D" id="2.30.29.30">
    <property type="entry name" value="Pleckstrin-homology domain (PH domain)/Phosphotyrosine-binding domain (PTB)"/>
    <property type="match status" value="1"/>
</dbReference>
<feature type="compositionally biased region" description="Low complexity" evidence="1">
    <location>
        <begin position="95"/>
        <end position="117"/>
    </location>
</feature>
<keyword evidence="2" id="KW-0812">Transmembrane</keyword>
<proteinExistence type="predicted"/>
<feature type="compositionally biased region" description="Polar residues" evidence="1">
    <location>
        <begin position="118"/>
        <end position="151"/>
    </location>
</feature>
<feature type="region of interest" description="Disordered" evidence="1">
    <location>
        <begin position="54"/>
        <end position="151"/>
    </location>
</feature>
<evidence type="ECO:0000259" key="3">
    <source>
        <dbReference type="PROSITE" id="PS50003"/>
    </source>
</evidence>
<dbReference type="SUPFAM" id="SSF50729">
    <property type="entry name" value="PH domain-like"/>
    <property type="match status" value="1"/>
</dbReference>
<dbReference type="InterPro" id="IPR011993">
    <property type="entry name" value="PH-like_dom_sf"/>
</dbReference>
<dbReference type="EMBL" id="JABMIG020000222">
    <property type="protein sequence ID" value="KAL3785080.1"/>
    <property type="molecule type" value="Genomic_DNA"/>
</dbReference>
<dbReference type="Proteomes" id="UP001516023">
    <property type="component" value="Unassembled WGS sequence"/>
</dbReference>
<dbReference type="SMART" id="SM00233">
    <property type="entry name" value="PH"/>
    <property type="match status" value="1"/>
</dbReference>
<organism evidence="4 5">
    <name type="scientific">Cyclotella cryptica</name>
    <dbReference type="NCBI Taxonomy" id="29204"/>
    <lineage>
        <taxon>Eukaryota</taxon>
        <taxon>Sar</taxon>
        <taxon>Stramenopiles</taxon>
        <taxon>Ochrophyta</taxon>
        <taxon>Bacillariophyta</taxon>
        <taxon>Coscinodiscophyceae</taxon>
        <taxon>Thalassiosirophycidae</taxon>
        <taxon>Stephanodiscales</taxon>
        <taxon>Stephanodiscaceae</taxon>
        <taxon>Cyclotella</taxon>
    </lineage>
</organism>
<dbReference type="InterPro" id="IPR001849">
    <property type="entry name" value="PH_domain"/>
</dbReference>
<dbReference type="PANTHER" id="PTHR35498">
    <property type="entry name" value="PROTEIN LOW PSII ACCUMULATION 1, CHLOROPLASTIC"/>
    <property type="match status" value="1"/>
</dbReference>
<evidence type="ECO:0000256" key="1">
    <source>
        <dbReference type="SAM" id="MobiDB-lite"/>
    </source>
</evidence>
<name>A0ABD3PAB2_9STRA</name>
<keyword evidence="2" id="KW-0472">Membrane</keyword>
<sequence>MYFLIFPNISLTMHQQQQQFVPSGVYNGSPQASPNRQESHRIYLQVFAPHSAAHPLASTTASPSSGSAVVHRHDSHEIHPPNYPMTAPGAPYQFPPSSDSSTSSFTFSSLSTTPASSVNTGASGAATSCHQNRVRSSQSPQNKTRFVGYPSTSTTSAAVRLTDRAKAKDVTALLRGKFGLPPKSIHVSSTDKNISHMQQVHHAYAYEQNISNSKIQSRLSQYQQKDTRKSNISCPSSALKPYTPSQDEEEVDVLVLVGTLERPPKGYIRFEHEEILEEQRRLEAFRHFRHSHSSTLGDFDTNRWNRQQLEALVARARMSVSESADTIRASGGQKGFVSSTLLATSAHNFPSSAQVISHSFSSDNDLANAIGSPSSAIGLDLSSSRCSTDIRTTPWGSFVGVGINDSVRNVDCRFPATQPTSVVASPENATTSKSGTEVQASLPSSNYRSRTVPIEYEYDSEPIHIVRTVYPDEHPLQARDDMMQVLVQLRRNAEDEMGLRLQLNEGRSESLIGQQLCQPTFRWFFQPCSALGGSGMSSSSAKIQNIPSYVDLEGYCTGDNESDSDDACSEDSTSDGCADESKDNSSFSPAMNRLARERRHIAVLRDLIDPTFIVSGYLMKQSSRDPNVWTRVYCVLGEDRLWIIRRMKTLTTSSDHCRVDLRGNEDVLSSLRIGRHSYIKLHRSLLLEGGDGTLDLTRSNSKFVSPLGRRLPNTFRILPANGSSHTFRSYNSHSFRVWTSSLEEKITLNHGDGLMDLASVIAEDESLARCKRREDLSVSSLLNKMKIPGQDLSVFGQVNRFGASVAEYKELCRHVTNAMLPQVGAVLNLQTKVGGLRHKPRAQHGNANHSNLSAVQSAKYDECVAMVSAVWDDARVVASKSAQLLHVFATELNDISHEDRNPHKNDDLSALMENLLKEQKELQTVVGKRWDEILSPSHQKSDDTSVITATYCFTVPSSTLVSSSSHNVRTALNNCGLLTNCSTQRRLAALNAEKKSDSGLAPGVSKNLLTETIAPFRGLRLFLYAAFASGAFVGGLITASGVAAALSGVRSDVDLNAEYINLAIDFGAVALFGVLAKIDLDKGEELRKSVEEKIENKKKQKTIVKGMRERELRLSKLELDVRVGEDGETKRASVGIMQEKAKQHIILVAGPGRVIRDALRGAQLNKVNFAMTNILVVPYETGLDEAERASKPSGSGFADRPSYERQPYVAEPVGEGWDEFITEEMNTAVEQAGEKAKDEGIALVITNDGKVLRRGLGKVPWRQMVDELEEAVTGEKKETAIPFLEFME</sequence>
<evidence type="ECO:0000256" key="2">
    <source>
        <dbReference type="SAM" id="Phobius"/>
    </source>
</evidence>
<keyword evidence="2" id="KW-1133">Transmembrane helix</keyword>
<evidence type="ECO:0000313" key="5">
    <source>
        <dbReference type="Proteomes" id="UP001516023"/>
    </source>
</evidence>
<comment type="caution">
    <text evidence="4">The sequence shown here is derived from an EMBL/GenBank/DDBJ whole genome shotgun (WGS) entry which is preliminary data.</text>
</comment>
<feature type="compositionally biased region" description="Low complexity" evidence="1">
    <location>
        <begin position="54"/>
        <end position="68"/>
    </location>
</feature>
<dbReference type="PROSITE" id="PS50003">
    <property type="entry name" value="PH_DOMAIN"/>
    <property type="match status" value="1"/>
</dbReference>
<feature type="transmembrane region" description="Helical" evidence="2">
    <location>
        <begin position="1059"/>
        <end position="1078"/>
    </location>
</feature>
<dbReference type="Pfam" id="PF11998">
    <property type="entry name" value="DUF3493"/>
    <property type="match status" value="1"/>
</dbReference>
<dbReference type="InterPro" id="IPR021883">
    <property type="entry name" value="LPA1-like"/>
</dbReference>
<reference evidence="4 5" key="1">
    <citation type="journal article" date="2020" name="G3 (Bethesda)">
        <title>Improved Reference Genome for Cyclotella cryptica CCMP332, a Model for Cell Wall Morphogenesis, Salinity Adaptation, and Lipid Production in Diatoms (Bacillariophyta).</title>
        <authorList>
            <person name="Roberts W.R."/>
            <person name="Downey K.M."/>
            <person name="Ruck E.C."/>
            <person name="Traller J.C."/>
            <person name="Alverson A.J."/>
        </authorList>
    </citation>
    <scope>NUCLEOTIDE SEQUENCE [LARGE SCALE GENOMIC DNA]</scope>
    <source>
        <strain evidence="4 5">CCMP332</strain>
    </source>
</reference>
<dbReference type="PANTHER" id="PTHR35498:SF1">
    <property type="entry name" value="LOW PSII ACCUMULATION-LIKE PROTEIN"/>
    <property type="match status" value="1"/>
</dbReference>
<evidence type="ECO:0000313" key="4">
    <source>
        <dbReference type="EMBL" id="KAL3785080.1"/>
    </source>
</evidence>
<feature type="transmembrane region" description="Helical" evidence="2">
    <location>
        <begin position="1021"/>
        <end position="1047"/>
    </location>
</feature>
<feature type="compositionally biased region" description="Acidic residues" evidence="1">
    <location>
        <begin position="561"/>
        <end position="573"/>
    </location>
</feature>
<feature type="region of interest" description="Disordered" evidence="1">
    <location>
        <begin position="423"/>
        <end position="444"/>
    </location>
</feature>
<keyword evidence="5" id="KW-1185">Reference proteome</keyword>